<dbReference type="KEGG" id="tsin:OXH18_16735"/>
<dbReference type="PANTHER" id="PTHR43253:SF1">
    <property type="entry name" value="TRICORN PROTEASE HOMOLOG 2-RELATED"/>
    <property type="match status" value="1"/>
</dbReference>
<dbReference type="InterPro" id="IPR028204">
    <property type="entry name" value="Tricorn_C1"/>
</dbReference>
<dbReference type="Pfam" id="PF14684">
    <property type="entry name" value="Tricorn_C1"/>
    <property type="match status" value="1"/>
</dbReference>
<sequence length="439" mass="48588">MLQRCLSWVSRGCLRRYSVRSRSVNFWFASFLIAAFAGVLIGISPPRLAAQPSTSAVFEEVWQTVNEKFYDPNFNGVDWSAMRNKYRSQVAQASSPEQAAVVINQMLSELNTSHTRFYTPEEPAYYQLLGVFLPRSTELQKQLTAFLPDGKSIYTDIGIVTEVLNNKVFIKSLLDGSPAMTSRLQIGDEIISVDGQPFHPIRSFADKADQPVTVTIRRSSERDPENITVTPKRFDATTMFLEAQAASTQIIEQDGKAIGYVHIWSYAGDQYHEQLQRDLLYGDLKEADALVLDLREGWGGASTHYLNLYHPRSLNLTSILRNGDRYTSKSAWTKPVVMLVNEGSRSGKEILAYGFQQLQIGPVVGSKTAGAVVAGSPFLMQDGSLLYVAVTDVYLDNGVRLEGVGITPDVEVPVTLEYAQGADPQKEQAIVVAAALVTQ</sequence>
<dbReference type="Pfam" id="PF03572">
    <property type="entry name" value="Peptidase_S41"/>
    <property type="match status" value="1"/>
</dbReference>
<feature type="transmembrane region" description="Helical" evidence="7">
    <location>
        <begin position="24"/>
        <end position="43"/>
    </location>
</feature>
<dbReference type="InterPro" id="IPR036034">
    <property type="entry name" value="PDZ_sf"/>
</dbReference>
<reference evidence="9" key="1">
    <citation type="submission" date="2022-12" db="EMBL/GenBank/DDBJ databases">
        <title>Polyphasic identification of a Novel Hot-Spring Cyanobacterium Ocullathermofonsia sinensis gen nov. sp. nov. and Genomic Insights on its Adaptations to the Thermal Habitat.</title>
        <authorList>
            <person name="Daroch M."/>
            <person name="Tang J."/>
            <person name="Jiang Y."/>
        </authorList>
    </citation>
    <scope>NUCLEOTIDE SEQUENCE</scope>
    <source>
        <strain evidence="9">PKUAC-SCTA174</strain>
    </source>
</reference>
<gene>
    <name evidence="9" type="ORF">OXH18_16735</name>
</gene>
<dbReference type="InterPro" id="IPR012393">
    <property type="entry name" value="Tricorn_protease"/>
</dbReference>
<dbReference type="InterPro" id="IPR001478">
    <property type="entry name" value="PDZ"/>
</dbReference>
<dbReference type="GO" id="GO:0006508">
    <property type="term" value="P:proteolysis"/>
    <property type="evidence" value="ECO:0007669"/>
    <property type="project" value="UniProtKB-KW"/>
</dbReference>
<dbReference type="Gene3D" id="3.30.750.44">
    <property type="match status" value="1"/>
</dbReference>
<evidence type="ECO:0000256" key="1">
    <source>
        <dbReference type="ARBA" id="ARBA00004496"/>
    </source>
</evidence>
<dbReference type="Gene3D" id="3.90.226.10">
    <property type="entry name" value="2-enoyl-CoA Hydratase, Chain A, domain 1"/>
    <property type="match status" value="1"/>
</dbReference>
<dbReference type="Proteomes" id="UP001163152">
    <property type="component" value="Chromosome"/>
</dbReference>
<keyword evidence="7" id="KW-0472">Membrane</keyword>
<keyword evidence="3" id="KW-0963">Cytoplasm</keyword>
<evidence type="ECO:0000256" key="5">
    <source>
        <dbReference type="ARBA" id="ARBA00022801"/>
    </source>
</evidence>
<evidence type="ECO:0000313" key="9">
    <source>
        <dbReference type="EMBL" id="WAL58811.1"/>
    </source>
</evidence>
<protein>
    <submittedName>
        <fullName evidence="9">S41 family peptidase</fullName>
    </submittedName>
</protein>
<keyword evidence="5" id="KW-0378">Hydrolase</keyword>
<evidence type="ECO:0000256" key="2">
    <source>
        <dbReference type="ARBA" id="ARBA00008524"/>
    </source>
</evidence>
<comment type="subcellular location">
    <subcellularLocation>
        <location evidence="1">Cytoplasm</location>
    </subcellularLocation>
</comment>
<dbReference type="AlphaFoldDB" id="A0A9E8ZHV9"/>
<evidence type="ECO:0000256" key="6">
    <source>
        <dbReference type="ARBA" id="ARBA00022825"/>
    </source>
</evidence>
<dbReference type="GO" id="GO:0008236">
    <property type="term" value="F:serine-type peptidase activity"/>
    <property type="evidence" value="ECO:0007669"/>
    <property type="project" value="UniProtKB-KW"/>
</dbReference>
<evidence type="ECO:0000256" key="7">
    <source>
        <dbReference type="SAM" id="Phobius"/>
    </source>
</evidence>
<dbReference type="EMBL" id="CP113797">
    <property type="protein sequence ID" value="WAL58811.1"/>
    <property type="molecule type" value="Genomic_DNA"/>
</dbReference>
<feature type="domain" description="PDZ" evidence="8">
    <location>
        <begin position="136"/>
        <end position="220"/>
    </location>
</feature>
<evidence type="ECO:0000256" key="3">
    <source>
        <dbReference type="ARBA" id="ARBA00022490"/>
    </source>
</evidence>
<keyword evidence="4" id="KW-0645">Protease</keyword>
<dbReference type="InterPro" id="IPR029045">
    <property type="entry name" value="ClpP/crotonase-like_dom_sf"/>
</dbReference>
<dbReference type="Pfam" id="PF13180">
    <property type="entry name" value="PDZ_2"/>
    <property type="match status" value="1"/>
</dbReference>
<dbReference type="SMART" id="SM00245">
    <property type="entry name" value="TSPc"/>
    <property type="match status" value="1"/>
</dbReference>
<evidence type="ECO:0000259" key="8">
    <source>
        <dbReference type="PROSITE" id="PS50106"/>
    </source>
</evidence>
<keyword evidence="7" id="KW-0812">Transmembrane</keyword>
<dbReference type="SUPFAM" id="SSF52096">
    <property type="entry name" value="ClpP/crotonase"/>
    <property type="match status" value="1"/>
</dbReference>
<dbReference type="SMART" id="SM00228">
    <property type="entry name" value="PDZ"/>
    <property type="match status" value="1"/>
</dbReference>
<dbReference type="RefSeq" id="WP_268608244.1">
    <property type="nucleotide sequence ID" value="NZ_CP113797.1"/>
</dbReference>
<dbReference type="SUPFAM" id="SSF50156">
    <property type="entry name" value="PDZ domain-like"/>
    <property type="match status" value="1"/>
</dbReference>
<dbReference type="CDD" id="cd07562">
    <property type="entry name" value="Peptidase_S41_TRI"/>
    <property type="match status" value="1"/>
</dbReference>
<keyword evidence="10" id="KW-1185">Reference proteome</keyword>
<proteinExistence type="inferred from homology"/>
<dbReference type="GO" id="GO:0005737">
    <property type="term" value="C:cytoplasm"/>
    <property type="evidence" value="ECO:0007669"/>
    <property type="project" value="UniProtKB-SubCell"/>
</dbReference>
<keyword evidence="7" id="KW-1133">Transmembrane helix</keyword>
<accession>A0A9E8ZHV9</accession>
<name>A0A9E8ZHV9_9CYAN</name>
<dbReference type="InterPro" id="IPR005151">
    <property type="entry name" value="Tail-specific_protease"/>
</dbReference>
<dbReference type="PANTHER" id="PTHR43253">
    <property type="entry name" value="TRICORN PROTEASE HOMOLOG 2-RELATED"/>
    <property type="match status" value="1"/>
</dbReference>
<evidence type="ECO:0000313" key="10">
    <source>
        <dbReference type="Proteomes" id="UP001163152"/>
    </source>
</evidence>
<organism evidence="9 10">
    <name type="scientific">Thermocoleostomius sinensis A174</name>
    <dbReference type="NCBI Taxonomy" id="2016057"/>
    <lineage>
        <taxon>Bacteria</taxon>
        <taxon>Bacillati</taxon>
        <taxon>Cyanobacteriota</taxon>
        <taxon>Cyanophyceae</taxon>
        <taxon>Oculatellales</taxon>
        <taxon>Oculatellaceae</taxon>
        <taxon>Thermocoleostomius</taxon>
    </lineage>
</organism>
<keyword evidence="6" id="KW-0720">Serine protease</keyword>
<comment type="similarity">
    <text evidence="2">Belongs to the peptidase S41B family.</text>
</comment>
<dbReference type="PROSITE" id="PS50106">
    <property type="entry name" value="PDZ"/>
    <property type="match status" value="1"/>
</dbReference>
<evidence type="ECO:0000256" key="4">
    <source>
        <dbReference type="ARBA" id="ARBA00022670"/>
    </source>
</evidence>
<dbReference type="Gene3D" id="2.30.42.10">
    <property type="match status" value="1"/>
</dbReference>